<reference evidence="2" key="1">
    <citation type="journal article" date="2019" name="Int. J. Syst. Evol. Microbiol.">
        <title>The Global Catalogue of Microorganisms (GCM) 10K type strain sequencing project: providing services to taxonomists for standard genome sequencing and annotation.</title>
        <authorList>
            <consortium name="The Broad Institute Genomics Platform"/>
            <consortium name="The Broad Institute Genome Sequencing Center for Infectious Disease"/>
            <person name="Wu L."/>
            <person name="Ma J."/>
        </authorList>
    </citation>
    <scope>NUCLEOTIDE SEQUENCE [LARGE SCALE GENOMIC DNA]</scope>
    <source>
        <strain evidence="2">JCM 31486</strain>
    </source>
</reference>
<evidence type="ECO:0000313" key="1">
    <source>
        <dbReference type="EMBL" id="MFD1046577.1"/>
    </source>
</evidence>
<name>A0ABW3M7C5_9PSEU</name>
<keyword evidence="2" id="KW-1185">Reference proteome</keyword>
<feature type="non-terminal residue" evidence="1">
    <location>
        <position position="1"/>
    </location>
</feature>
<evidence type="ECO:0008006" key="3">
    <source>
        <dbReference type="Google" id="ProtNLM"/>
    </source>
</evidence>
<proteinExistence type="predicted"/>
<evidence type="ECO:0000313" key="2">
    <source>
        <dbReference type="Proteomes" id="UP001597045"/>
    </source>
</evidence>
<accession>A0ABW3M7C5</accession>
<dbReference type="Proteomes" id="UP001597045">
    <property type="component" value="Unassembled WGS sequence"/>
</dbReference>
<gene>
    <name evidence="1" type="ORF">ACFQ1S_13940</name>
</gene>
<sequence length="522" mass="56599">ADAQVTLTADTKVNAPDGIYSGVVTAGTTRIPVSVTREPESYDVKLNFVGSDGKPTADYAYRLVSTTQAVQYVPYDASGSLTIRAEKGHYYFESQVLTAEGKLAVTIEPDVDLSRPTTITVDPRTAKPAGLVLDRKDATSFEKKVEFARTTEWGGKDALDTAISPAEFGDVLVNPSTSKAPGQFRYSVAGRFAQQDADGSFDGTSYLYSVRSDVNGFMPADPVQRVRDKDLVHVHTQHYATKPGTVGSREGVITKPLPFSLDELYSPETPWMNDFAVYTKDGNYQNRQFSSAPKVFPKVKEATDTYNRAVFGPDFPANPTNPTRYASRRGDGMILQIPWYSDANPNEEGFSLHTGKAVLSKDGVQIGTGDPVGGFFDVPAGPGTYTLHAESVRDELVSDRIVADWTFKSDTVPGDDAQRLPLMALKFTPPVDTNNRVSALLPTIVPVSISHNSGATARPTSLQVSHDKGVTWEHAPLIDLGGKWYTVLFHERGAKSVSLRGTAVDQAGNSVTETIVDAFLLK</sequence>
<comment type="caution">
    <text evidence="1">The sequence shown here is derived from an EMBL/GenBank/DDBJ whole genome shotgun (WGS) entry which is preliminary data.</text>
</comment>
<organism evidence="1 2">
    <name type="scientific">Kibdelosporangium lantanae</name>
    <dbReference type="NCBI Taxonomy" id="1497396"/>
    <lineage>
        <taxon>Bacteria</taxon>
        <taxon>Bacillati</taxon>
        <taxon>Actinomycetota</taxon>
        <taxon>Actinomycetes</taxon>
        <taxon>Pseudonocardiales</taxon>
        <taxon>Pseudonocardiaceae</taxon>
        <taxon>Kibdelosporangium</taxon>
    </lineage>
</organism>
<dbReference type="EMBL" id="JBHTIS010000710">
    <property type="protein sequence ID" value="MFD1046577.1"/>
    <property type="molecule type" value="Genomic_DNA"/>
</dbReference>
<protein>
    <recommendedName>
        <fullName evidence="3">Serine protease</fullName>
    </recommendedName>
</protein>